<dbReference type="AlphaFoldDB" id="A0A0D2BW91"/>
<dbReference type="RefSeq" id="XP_016261952.1">
    <property type="nucleotide sequence ID" value="XM_016408472.1"/>
</dbReference>
<keyword evidence="3" id="KW-1185">Reference proteome</keyword>
<name>A0A0D2BW91_9EURO</name>
<protein>
    <submittedName>
        <fullName evidence="2">Uncharacterized protein</fullName>
    </submittedName>
</protein>
<dbReference type="EMBL" id="KN847337">
    <property type="protein sequence ID" value="KIW41736.1"/>
    <property type="molecule type" value="Genomic_DNA"/>
</dbReference>
<dbReference type="STRING" id="215243.A0A0D2BW91"/>
<dbReference type="VEuPathDB" id="FungiDB:PV06_07261"/>
<gene>
    <name evidence="2" type="ORF">PV06_07261</name>
</gene>
<reference evidence="2 3" key="1">
    <citation type="submission" date="2015-01" db="EMBL/GenBank/DDBJ databases">
        <title>The Genome Sequence of Exophiala oligosperma CBS72588.</title>
        <authorList>
            <consortium name="The Broad Institute Genomics Platform"/>
            <person name="Cuomo C."/>
            <person name="de Hoog S."/>
            <person name="Gorbushina A."/>
            <person name="Stielow B."/>
            <person name="Teixiera M."/>
            <person name="Abouelleil A."/>
            <person name="Chapman S.B."/>
            <person name="Priest M."/>
            <person name="Young S.K."/>
            <person name="Wortman J."/>
            <person name="Nusbaum C."/>
            <person name="Birren B."/>
        </authorList>
    </citation>
    <scope>NUCLEOTIDE SEQUENCE [LARGE SCALE GENOMIC DNA]</scope>
    <source>
        <strain evidence="2 3">CBS 72588</strain>
    </source>
</reference>
<feature type="region of interest" description="Disordered" evidence="1">
    <location>
        <begin position="1"/>
        <end position="223"/>
    </location>
</feature>
<evidence type="ECO:0000313" key="3">
    <source>
        <dbReference type="Proteomes" id="UP000053342"/>
    </source>
</evidence>
<proteinExistence type="predicted"/>
<feature type="compositionally biased region" description="Polar residues" evidence="1">
    <location>
        <begin position="81"/>
        <end position="119"/>
    </location>
</feature>
<organism evidence="2 3">
    <name type="scientific">Exophiala oligosperma</name>
    <dbReference type="NCBI Taxonomy" id="215243"/>
    <lineage>
        <taxon>Eukaryota</taxon>
        <taxon>Fungi</taxon>
        <taxon>Dikarya</taxon>
        <taxon>Ascomycota</taxon>
        <taxon>Pezizomycotina</taxon>
        <taxon>Eurotiomycetes</taxon>
        <taxon>Chaetothyriomycetidae</taxon>
        <taxon>Chaetothyriales</taxon>
        <taxon>Herpotrichiellaceae</taxon>
        <taxon>Exophiala</taxon>
    </lineage>
</organism>
<feature type="compositionally biased region" description="Polar residues" evidence="1">
    <location>
        <begin position="131"/>
        <end position="185"/>
    </location>
</feature>
<dbReference type="EMBL" id="KN847337">
    <property type="protein sequence ID" value="KIW41737.1"/>
    <property type="molecule type" value="Genomic_DNA"/>
</dbReference>
<dbReference type="HOGENOM" id="CLU_472536_0_0_1"/>
<dbReference type="Proteomes" id="UP000053342">
    <property type="component" value="Unassembled WGS sequence"/>
</dbReference>
<feature type="compositionally biased region" description="Polar residues" evidence="1">
    <location>
        <begin position="44"/>
        <end position="55"/>
    </location>
</feature>
<sequence length="577" mass="61278">MAIPVLSRSPSKAGRPVEGPKISTQHEVSRPMSAGRGHVRQVTPAPNGQGQQRDGNPTLDPVGSRSHIPSCGASLSHARSKSTAETLLTSSTPGGMTQGAGNITSMSRPRSIQPTSAIGKSQAPPSKPTRSHSTATSGSRNHTAVKSVPSAPTFNASSGIRSTTARSIPSTSIATAHSRTRSNASRRPGVDDTGRPAASGRQTAFGRSEAKPAASGSVHASIHPKAAPDVAPTIRKPAFNTFSQHFSPKKNIAGQTRTAATVKPGSISHPPPLQAPPSSGHAFLSANPADGLGSNIRICDELIQLNLVHDKAASNLHAYRSSVDLHIQSARRDVETQLASLSALERAEQQKLNTLTLRKWLRSTKDVTKVDEGNTALSLKSYRAKDQNGRGGWGIDQNRCKSDSRLLVLAQMTTRVVEIARQHGELDTLMSEFDQWCQSTLPHLPGGCDYPGGDMDPAVAHSLIPLNPQWASLVSSIETTVNGCRDSLGHLSTIGSAKDDQSCIVALIRTLSQVSEQILEEIAMCKVVEGLISRCQKDRVDMVLADALAEAAQVDMARDECVSTPHNQPRKGVWEDV</sequence>
<dbReference type="RefSeq" id="XP_016261953.1">
    <property type="nucleotide sequence ID" value="XM_016408473.1"/>
</dbReference>
<dbReference type="OrthoDB" id="4121304at2759"/>
<accession>A0A0D2BW91</accession>
<dbReference type="GeneID" id="27359335"/>
<evidence type="ECO:0000313" key="2">
    <source>
        <dbReference type="EMBL" id="KIW41737.1"/>
    </source>
</evidence>
<evidence type="ECO:0000256" key="1">
    <source>
        <dbReference type="SAM" id="MobiDB-lite"/>
    </source>
</evidence>